<organism evidence="1 2">
    <name type="scientific">Olsenella profusa F0195</name>
    <dbReference type="NCBI Taxonomy" id="1125712"/>
    <lineage>
        <taxon>Bacteria</taxon>
        <taxon>Bacillati</taxon>
        <taxon>Actinomycetota</taxon>
        <taxon>Coriobacteriia</taxon>
        <taxon>Coriobacteriales</taxon>
        <taxon>Atopobiaceae</taxon>
        <taxon>Olsenella</taxon>
    </lineage>
</organism>
<dbReference type="Proteomes" id="UP000016638">
    <property type="component" value="Unassembled WGS sequence"/>
</dbReference>
<comment type="caution">
    <text evidence="1">The sequence shown here is derived from an EMBL/GenBank/DDBJ whole genome shotgun (WGS) entry which is preliminary data.</text>
</comment>
<keyword evidence="2" id="KW-1185">Reference proteome</keyword>
<reference evidence="1 2" key="1">
    <citation type="submission" date="2013-08" db="EMBL/GenBank/DDBJ databases">
        <authorList>
            <person name="Durkin A.S."/>
            <person name="Haft D.R."/>
            <person name="McCorrison J."/>
            <person name="Torralba M."/>
            <person name="Gillis M."/>
            <person name="Haft D.H."/>
            <person name="Methe B."/>
            <person name="Sutton G."/>
            <person name="Nelson K.E."/>
        </authorList>
    </citation>
    <scope>NUCLEOTIDE SEQUENCE [LARGE SCALE GENOMIC DNA]</scope>
    <source>
        <strain evidence="1 2">F0195</strain>
    </source>
</reference>
<dbReference type="STRING" id="1125712.HMPREF1316_2278"/>
<accession>U2TNE9</accession>
<name>U2TNE9_9ACTN</name>
<sequence length="53" mass="5959">MPVPVGGAVRLGLSFDQRSTWPHHVLSRARMFAANRKPHITARYLWLTTTSVA</sequence>
<dbReference type="PATRIC" id="fig|1125712.3.peg.1622"/>
<evidence type="ECO:0000313" key="2">
    <source>
        <dbReference type="Proteomes" id="UP000016638"/>
    </source>
</evidence>
<evidence type="ECO:0000313" key="1">
    <source>
        <dbReference type="EMBL" id="ERL07663.1"/>
    </source>
</evidence>
<proteinExistence type="predicted"/>
<protein>
    <submittedName>
        <fullName evidence="1">Uncharacterized protein</fullName>
    </submittedName>
</protein>
<dbReference type="AlphaFoldDB" id="U2TNE9"/>
<gene>
    <name evidence="1" type="ORF">HMPREF1316_2278</name>
</gene>
<dbReference type="EMBL" id="AWEZ01000056">
    <property type="protein sequence ID" value="ERL07663.1"/>
    <property type="molecule type" value="Genomic_DNA"/>
</dbReference>